<dbReference type="Proteomes" id="UP000643403">
    <property type="component" value="Unassembled WGS sequence"/>
</dbReference>
<proteinExistence type="predicted"/>
<sequence length="192" mass="19452">MTGAGSANGSTGSPGSEGPGSSRANAPDLEEALRQVMAAGRSSLGAASDASKAFRSLLAADISLARSALGRTLAFVGLAIAFGASAWLLLMATAVVFLYAVAGLTWMSAMLICSALSLVVCGLSAWAAMRYFEHTRLKASRRQLARLGIGELADFTPPPGSAAPAKSVEDTKLQTASGEPVKDSVGVPVTPP</sequence>
<feature type="region of interest" description="Disordered" evidence="1">
    <location>
        <begin position="1"/>
        <end position="25"/>
    </location>
</feature>
<evidence type="ECO:0000256" key="1">
    <source>
        <dbReference type="SAM" id="MobiDB-lite"/>
    </source>
</evidence>
<keyword evidence="4" id="KW-1185">Reference proteome</keyword>
<evidence type="ECO:0000313" key="3">
    <source>
        <dbReference type="EMBL" id="GGZ66454.1"/>
    </source>
</evidence>
<feature type="transmembrane region" description="Helical" evidence="2">
    <location>
        <begin position="106"/>
        <end position="132"/>
    </location>
</feature>
<keyword evidence="2" id="KW-1133">Transmembrane helix</keyword>
<reference evidence="4" key="1">
    <citation type="journal article" date="2019" name="Int. J. Syst. Evol. Microbiol.">
        <title>The Global Catalogue of Microorganisms (GCM) 10K type strain sequencing project: providing services to taxonomists for standard genome sequencing and annotation.</title>
        <authorList>
            <consortium name="The Broad Institute Genomics Platform"/>
            <consortium name="The Broad Institute Genome Sequencing Center for Infectious Disease"/>
            <person name="Wu L."/>
            <person name="Ma J."/>
        </authorList>
    </citation>
    <scope>NUCLEOTIDE SEQUENCE [LARGE SCALE GENOMIC DNA]</scope>
    <source>
        <strain evidence="4">KCTC 22558</strain>
    </source>
</reference>
<name>A0ABQ3C3R7_9GAMM</name>
<evidence type="ECO:0008006" key="5">
    <source>
        <dbReference type="Google" id="ProtNLM"/>
    </source>
</evidence>
<comment type="caution">
    <text evidence="3">The sequence shown here is derived from an EMBL/GenBank/DDBJ whole genome shotgun (WGS) entry which is preliminary data.</text>
</comment>
<feature type="region of interest" description="Disordered" evidence="1">
    <location>
        <begin position="154"/>
        <end position="192"/>
    </location>
</feature>
<dbReference type="EMBL" id="BMXY01000002">
    <property type="protein sequence ID" value="GGZ66454.1"/>
    <property type="molecule type" value="Genomic_DNA"/>
</dbReference>
<feature type="compositionally biased region" description="Low complexity" evidence="1">
    <location>
        <begin position="1"/>
        <end position="22"/>
    </location>
</feature>
<dbReference type="RefSeq" id="WP_189449608.1">
    <property type="nucleotide sequence ID" value="NZ_BMXY01000002.1"/>
</dbReference>
<keyword evidence="2" id="KW-0472">Membrane</keyword>
<protein>
    <recommendedName>
        <fullName evidence="5">Holin-X, holin superfamily III</fullName>
    </recommendedName>
</protein>
<gene>
    <name evidence="3" type="ORF">GCM10008101_20820</name>
</gene>
<accession>A0ABQ3C3R7</accession>
<evidence type="ECO:0000313" key="4">
    <source>
        <dbReference type="Proteomes" id="UP000643403"/>
    </source>
</evidence>
<feature type="transmembrane region" description="Helical" evidence="2">
    <location>
        <begin position="73"/>
        <end position="100"/>
    </location>
</feature>
<evidence type="ECO:0000256" key="2">
    <source>
        <dbReference type="SAM" id="Phobius"/>
    </source>
</evidence>
<organism evidence="3 4">
    <name type="scientific">Cognatilysobacter xinjiangensis</name>
    <dbReference type="NCBI Taxonomy" id="546892"/>
    <lineage>
        <taxon>Bacteria</taxon>
        <taxon>Pseudomonadati</taxon>
        <taxon>Pseudomonadota</taxon>
        <taxon>Gammaproteobacteria</taxon>
        <taxon>Lysobacterales</taxon>
        <taxon>Lysobacteraceae</taxon>
        <taxon>Cognatilysobacter</taxon>
    </lineage>
</organism>
<keyword evidence="2" id="KW-0812">Transmembrane</keyword>